<evidence type="ECO:0000256" key="2">
    <source>
        <dbReference type="ARBA" id="ARBA00023043"/>
    </source>
</evidence>
<keyword evidence="5" id="KW-1185">Reference proteome</keyword>
<gene>
    <name evidence="4" type="ORF">AOQ84DRAFT_277660</name>
</gene>
<dbReference type="InterPro" id="IPR036770">
    <property type="entry name" value="Ankyrin_rpt-contain_sf"/>
</dbReference>
<dbReference type="PANTHER" id="PTHR24171">
    <property type="entry name" value="ANKYRIN REPEAT DOMAIN-CONTAINING PROTEIN 39-RELATED"/>
    <property type="match status" value="1"/>
</dbReference>
<protein>
    <recommendedName>
        <fullName evidence="6">Ankyrin</fullName>
    </recommendedName>
</protein>
<dbReference type="PANTHER" id="PTHR24171:SF8">
    <property type="entry name" value="BRCA1-ASSOCIATED RING DOMAIN PROTEIN 1"/>
    <property type="match status" value="1"/>
</dbReference>
<evidence type="ECO:0000256" key="1">
    <source>
        <dbReference type="ARBA" id="ARBA00022737"/>
    </source>
</evidence>
<dbReference type="InterPro" id="IPR002110">
    <property type="entry name" value="Ankyrin_rpt"/>
</dbReference>
<name>A0A8E2F4S9_9PEZI</name>
<evidence type="ECO:0000313" key="4">
    <source>
        <dbReference type="EMBL" id="OCL10335.1"/>
    </source>
</evidence>
<proteinExistence type="predicted"/>
<dbReference type="GO" id="GO:0085020">
    <property type="term" value="P:protein K6-linked ubiquitination"/>
    <property type="evidence" value="ECO:0007669"/>
    <property type="project" value="TreeGrafter"/>
</dbReference>
<reference evidence="4 5" key="1">
    <citation type="journal article" date="2016" name="Nat. Commun.">
        <title>Ectomycorrhizal ecology is imprinted in the genome of the dominant symbiotic fungus Cenococcum geophilum.</title>
        <authorList>
            <consortium name="DOE Joint Genome Institute"/>
            <person name="Peter M."/>
            <person name="Kohler A."/>
            <person name="Ohm R.A."/>
            <person name="Kuo A."/>
            <person name="Krutzmann J."/>
            <person name="Morin E."/>
            <person name="Arend M."/>
            <person name="Barry K.W."/>
            <person name="Binder M."/>
            <person name="Choi C."/>
            <person name="Clum A."/>
            <person name="Copeland A."/>
            <person name="Grisel N."/>
            <person name="Haridas S."/>
            <person name="Kipfer T."/>
            <person name="LaButti K."/>
            <person name="Lindquist E."/>
            <person name="Lipzen A."/>
            <person name="Maire R."/>
            <person name="Meier B."/>
            <person name="Mihaltcheva S."/>
            <person name="Molinier V."/>
            <person name="Murat C."/>
            <person name="Poggeler S."/>
            <person name="Quandt C.A."/>
            <person name="Sperisen C."/>
            <person name="Tritt A."/>
            <person name="Tisserant E."/>
            <person name="Crous P.W."/>
            <person name="Henrissat B."/>
            <person name="Nehls U."/>
            <person name="Egli S."/>
            <person name="Spatafora J.W."/>
            <person name="Grigoriev I.V."/>
            <person name="Martin F.M."/>
        </authorList>
    </citation>
    <scope>NUCLEOTIDE SEQUENCE [LARGE SCALE GENOMIC DNA]</scope>
    <source>
        <strain evidence="4 5">CBS 207.34</strain>
    </source>
</reference>
<dbReference type="GO" id="GO:0004842">
    <property type="term" value="F:ubiquitin-protein transferase activity"/>
    <property type="evidence" value="ECO:0007669"/>
    <property type="project" value="TreeGrafter"/>
</dbReference>
<dbReference type="AlphaFoldDB" id="A0A8E2F4S9"/>
<dbReference type="EMBL" id="KV749261">
    <property type="protein sequence ID" value="OCL10335.1"/>
    <property type="molecule type" value="Genomic_DNA"/>
</dbReference>
<evidence type="ECO:0000313" key="5">
    <source>
        <dbReference type="Proteomes" id="UP000250140"/>
    </source>
</evidence>
<organism evidence="4 5">
    <name type="scientific">Glonium stellatum</name>
    <dbReference type="NCBI Taxonomy" id="574774"/>
    <lineage>
        <taxon>Eukaryota</taxon>
        <taxon>Fungi</taxon>
        <taxon>Dikarya</taxon>
        <taxon>Ascomycota</taxon>
        <taxon>Pezizomycotina</taxon>
        <taxon>Dothideomycetes</taxon>
        <taxon>Pleosporomycetidae</taxon>
        <taxon>Gloniales</taxon>
        <taxon>Gloniaceae</taxon>
        <taxon>Glonium</taxon>
    </lineage>
</organism>
<evidence type="ECO:0000256" key="3">
    <source>
        <dbReference type="PROSITE-ProRule" id="PRU00023"/>
    </source>
</evidence>
<feature type="non-terminal residue" evidence="4">
    <location>
        <position position="1"/>
    </location>
</feature>
<sequence length="59" mass="6298">GMSAMHHAACAKSDQGVVKLLKLNVFVDLEDSTGWTSLHWAAKFGNAEVAEKLLEVGAD</sequence>
<dbReference type="SUPFAM" id="SSF48403">
    <property type="entry name" value="Ankyrin repeat"/>
    <property type="match status" value="1"/>
</dbReference>
<dbReference type="PROSITE" id="PS50297">
    <property type="entry name" value="ANK_REP_REGION"/>
    <property type="match status" value="1"/>
</dbReference>
<keyword evidence="2 3" id="KW-0040">ANK repeat</keyword>
<feature type="non-terminal residue" evidence="4">
    <location>
        <position position="59"/>
    </location>
</feature>
<keyword evidence="1" id="KW-0677">Repeat</keyword>
<accession>A0A8E2F4S9</accession>
<dbReference type="OrthoDB" id="10057496at2759"/>
<dbReference type="Gene3D" id="1.25.40.20">
    <property type="entry name" value="Ankyrin repeat-containing domain"/>
    <property type="match status" value="1"/>
</dbReference>
<dbReference type="Proteomes" id="UP000250140">
    <property type="component" value="Unassembled WGS sequence"/>
</dbReference>
<dbReference type="Pfam" id="PF12796">
    <property type="entry name" value="Ank_2"/>
    <property type="match status" value="1"/>
</dbReference>
<feature type="repeat" description="ANK" evidence="3">
    <location>
        <begin position="33"/>
        <end position="59"/>
    </location>
</feature>
<evidence type="ECO:0008006" key="6">
    <source>
        <dbReference type="Google" id="ProtNLM"/>
    </source>
</evidence>
<dbReference type="PROSITE" id="PS50088">
    <property type="entry name" value="ANK_REPEAT"/>
    <property type="match status" value="1"/>
</dbReference>